<keyword evidence="3" id="KW-1185">Reference proteome</keyword>
<proteinExistence type="predicted"/>
<feature type="transmembrane region" description="Helical" evidence="1">
    <location>
        <begin position="56"/>
        <end position="75"/>
    </location>
</feature>
<dbReference type="RefSeq" id="WP_230553857.1">
    <property type="nucleotide sequence ID" value="NZ_JAJISD010000014.1"/>
</dbReference>
<dbReference type="EMBL" id="JAJISD010000014">
    <property type="protein sequence ID" value="MCC8432442.1"/>
    <property type="molecule type" value="Genomic_DNA"/>
</dbReference>
<gene>
    <name evidence="2" type="ORF">LJ725_25990</name>
</gene>
<organism evidence="2 3">
    <name type="scientific">Reyranella aquatilis</name>
    <dbReference type="NCBI Taxonomy" id="2035356"/>
    <lineage>
        <taxon>Bacteria</taxon>
        <taxon>Pseudomonadati</taxon>
        <taxon>Pseudomonadota</taxon>
        <taxon>Alphaproteobacteria</taxon>
        <taxon>Hyphomicrobiales</taxon>
        <taxon>Reyranellaceae</taxon>
        <taxon>Reyranella</taxon>
    </lineage>
</organism>
<reference evidence="2 3" key="1">
    <citation type="submission" date="2021-11" db="EMBL/GenBank/DDBJ databases">
        <authorList>
            <person name="Lee D.-H."/>
            <person name="Kim S.-B."/>
        </authorList>
    </citation>
    <scope>NUCLEOTIDE SEQUENCE [LARGE SCALE GENOMIC DNA]</scope>
    <source>
        <strain evidence="2 3">KCTC 52223</strain>
    </source>
</reference>
<evidence type="ECO:0000313" key="2">
    <source>
        <dbReference type="EMBL" id="MCC8432442.1"/>
    </source>
</evidence>
<accession>A0ABS8L269</accession>
<protein>
    <submittedName>
        <fullName evidence="2">Uncharacterized protein</fullName>
    </submittedName>
</protein>
<evidence type="ECO:0000256" key="1">
    <source>
        <dbReference type="SAM" id="Phobius"/>
    </source>
</evidence>
<name>A0ABS8L269_9HYPH</name>
<dbReference type="Proteomes" id="UP001198862">
    <property type="component" value="Unassembled WGS sequence"/>
</dbReference>
<keyword evidence="1" id="KW-1133">Transmembrane helix</keyword>
<feature type="transmembrane region" description="Helical" evidence="1">
    <location>
        <begin position="17"/>
        <end position="36"/>
    </location>
</feature>
<keyword evidence="1" id="KW-0812">Transmembrane</keyword>
<evidence type="ECO:0000313" key="3">
    <source>
        <dbReference type="Proteomes" id="UP001198862"/>
    </source>
</evidence>
<feature type="transmembrane region" description="Helical" evidence="1">
    <location>
        <begin position="82"/>
        <end position="103"/>
    </location>
</feature>
<comment type="caution">
    <text evidence="2">The sequence shown here is derived from an EMBL/GenBank/DDBJ whole genome shotgun (WGS) entry which is preliminary data.</text>
</comment>
<sequence length="111" mass="12472">MIESYRRFVASLDRPSVLIRLATAFITSWAIFFAQVTTLDLVPPDSLDKGTYCLQALGHTVIMATFRIAFPWLVAVQIVGSVLIALRLLPVVWVALVVLLLFWQRLVDLCP</sequence>
<keyword evidence="1" id="KW-0472">Membrane</keyword>